<name>A0A0K1QBK4_9BACT</name>
<proteinExistence type="predicted"/>
<keyword evidence="2" id="KW-1185">Reference proteome</keyword>
<dbReference type="EMBL" id="CP012333">
    <property type="protein sequence ID" value="AKV03166.1"/>
    <property type="molecule type" value="Genomic_DNA"/>
</dbReference>
<dbReference type="KEGG" id="llu:AKJ09_09829"/>
<accession>A0A0K1QBK4</accession>
<protein>
    <submittedName>
        <fullName evidence="1">Uncharacterized protein</fullName>
    </submittedName>
</protein>
<dbReference type="RefSeq" id="WP_146653977.1">
    <property type="nucleotide sequence ID" value="NZ_CP012333.1"/>
</dbReference>
<reference evidence="1 2" key="1">
    <citation type="submission" date="2015-08" db="EMBL/GenBank/DDBJ databases">
        <authorList>
            <person name="Babu N.S."/>
            <person name="Beckwith C.J."/>
            <person name="Beseler K.G."/>
            <person name="Brison A."/>
            <person name="Carone J.V."/>
            <person name="Caskin T.P."/>
            <person name="Diamond M."/>
            <person name="Durham M.E."/>
            <person name="Foxe J.M."/>
            <person name="Go M."/>
            <person name="Henderson B.A."/>
            <person name="Jones I.B."/>
            <person name="McGettigan J.A."/>
            <person name="Micheletti S.J."/>
            <person name="Nasrallah M.E."/>
            <person name="Ortiz D."/>
            <person name="Piller C.R."/>
            <person name="Privatt S.R."/>
            <person name="Schneider S.L."/>
            <person name="Sharp S."/>
            <person name="Smith T.C."/>
            <person name="Stanton J.D."/>
            <person name="Ullery H.E."/>
            <person name="Wilson R.J."/>
            <person name="Serrano M.G."/>
            <person name="Buck G."/>
            <person name="Lee V."/>
            <person name="Wang Y."/>
            <person name="Carvalho R."/>
            <person name="Voegtly L."/>
            <person name="Shi R."/>
            <person name="Duckworth R."/>
            <person name="Johnson A."/>
            <person name="Loviza R."/>
            <person name="Walstead R."/>
            <person name="Shah Z."/>
            <person name="Kiflezghi M."/>
            <person name="Wade K."/>
            <person name="Ball S.L."/>
            <person name="Bradley K.W."/>
            <person name="Asai D.J."/>
            <person name="Bowman C.A."/>
            <person name="Russell D.A."/>
            <person name="Pope W.H."/>
            <person name="Jacobs-Sera D."/>
            <person name="Hendrix R.W."/>
            <person name="Hatfull G.F."/>
        </authorList>
    </citation>
    <scope>NUCLEOTIDE SEQUENCE [LARGE SCALE GENOMIC DNA]</scope>
    <source>
        <strain evidence="1 2">DSM 27648</strain>
    </source>
</reference>
<dbReference type="Proteomes" id="UP000064967">
    <property type="component" value="Chromosome"/>
</dbReference>
<organism evidence="1 2">
    <name type="scientific">Labilithrix luteola</name>
    <dbReference type="NCBI Taxonomy" id="1391654"/>
    <lineage>
        <taxon>Bacteria</taxon>
        <taxon>Pseudomonadati</taxon>
        <taxon>Myxococcota</taxon>
        <taxon>Polyangia</taxon>
        <taxon>Polyangiales</taxon>
        <taxon>Labilitrichaceae</taxon>
        <taxon>Labilithrix</taxon>
    </lineage>
</organism>
<evidence type="ECO:0000313" key="1">
    <source>
        <dbReference type="EMBL" id="AKV03166.1"/>
    </source>
</evidence>
<dbReference type="STRING" id="1391654.AKJ09_09829"/>
<dbReference type="OrthoDB" id="6711012at2"/>
<dbReference type="AlphaFoldDB" id="A0A0K1QBK4"/>
<sequence length="150" mass="16518">MEEIHKARLLRLADFLDTIPEKSFDFACWVSGEFGDDGALSCGTTACAFGWATTMPEFRALGLRLLKDGVGIASPSLISTNETTYWKRVREAAKEVFGLSVSELEWLFTPSDEEYDGKPEDDASPAEVAVHIRNFVANGMPCDEGEEDDS</sequence>
<evidence type="ECO:0000313" key="2">
    <source>
        <dbReference type="Proteomes" id="UP000064967"/>
    </source>
</evidence>
<gene>
    <name evidence="1" type="ORF">AKJ09_09829</name>
</gene>